<protein>
    <recommendedName>
        <fullName evidence="4">VIR protein</fullName>
    </recommendedName>
</protein>
<dbReference type="VEuPathDB" id="PlasmoDB:PVP01_0006810"/>
<reference evidence="2 3" key="1">
    <citation type="submission" date="2016-07" db="EMBL/GenBank/DDBJ databases">
        <authorList>
            <consortium name="Pathogen Informatics"/>
        </authorList>
    </citation>
    <scope>NUCLEOTIDE SEQUENCE [LARGE SCALE GENOMIC DNA]</scope>
</reference>
<evidence type="ECO:0008006" key="4">
    <source>
        <dbReference type="Google" id="ProtNLM"/>
    </source>
</evidence>
<evidence type="ECO:0000256" key="1">
    <source>
        <dbReference type="SAM" id="MobiDB-lite"/>
    </source>
</evidence>
<name>A0A1G4E972_PLAVI</name>
<feature type="region of interest" description="Disordered" evidence="1">
    <location>
        <begin position="262"/>
        <end position="303"/>
    </location>
</feature>
<accession>A0A1G4E972</accession>
<proteinExistence type="predicted"/>
<dbReference type="AlphaFoldDB" id="A0A1G4E972"/>
<organism evidence="2 3">
    <name type="scientific">Plasmodium vivax</name>
    <name type="common">malaria parasite P. vivax</name>
    <dbReference type="NCBI Taxonomy" id="5855"/>
    <lineage>
        <taxon>Eukaryota</taxon>
        <taxon>Sar</taxon>
        <taxon>Alveolata</taxon>
        <taxon>Apicomplexa</taxon>
        <taxon>Aconoidasida</taxon>
        <taxon>Haemosporida</taxon>
        <taxon>Plasmodiidae</taxon>
        <taxon>Plasmodium</taxon>
        <taxon>Plasmodium (Plasmodium)</taxon>
    </lineage>
</organism>
<gene>
    <name evidence="2" type="ORF">PVC01_000011900</name>
</gene>
<evidence type="ECO:0000313" key="3">
    <source>
        <dbReference type="Proteomes" id="UP000305196"/>
    </source>
</evidence>
<dbReference type="VEuPathDB" id="PlasmoDB:PVPAM_010006900"/>
<feature type="region of interest" description="Disordered" evidence="1">
    <location>
        <begin position="215"/>
        <end position="250"/>
    </location>
</feature>
<dbReference type="Proteomes" id="UP000305196">
    <property type="component" value="Unassembled WGS sequence"/>
</dbReference>
<feature type="compositionally biased region" description="Low complexity" evidence="1">
    <location>
        <begin position="238"/>
        <end position="250"/>
    </location>
</feature>
<sequence length="457" mass="52057">MTSPVSDAKYIVYNLYDEIKRQFDRSDTFEHKKTEFDNIINDINIESNELESLEKIFKKLHKTLKNSSVFYNGHLIDSYCIFVNFWLNKELRGKYNLVNDTKFNIFQNFVYYSNKRGFGLVDNTCHGYIKYLNPDVYNRMLILDDLYDKYKQLDLFNGPENDTLCSIFSAIRQNYMTAIANNQNDRNFIKKLEEYPRLIEKNKWATNKRCPAKNYITLPEKNPPKPREIPETSNQPKASQQASASQDLSTAQDTVLLGGISGKQATQELPKPSGIREVSASSEFVGSDGEQETQHTPGPQYSLRRRITELPADPENDELFRTQERSAMALNEQIYTLPGHDKAYADVMMRGVDGRITELNSNPHTMPKDGLLDKVQDFFTGTLGQVDPVPVVGVSGGMGALFLLFRYTPVGTYFRGGRGRAHRIPRSFNGQFLGGFPGYDDYDVGHIGYGPMNPLAE</sequence>
<dbReference type="VEuPathDB" id="PlasmoDB:PVW1_140084500"/>
<evidence type="ECO:0000313" key="2">
    <source>
        <dbReference type="EMBL" id="SCA59630.1"/>
    </source>
</evidence>
<dbReference type="Pfam" id="PF05795">
    <property type="entry name" value="Plasmodium_Vir"/>
    <property type="match status" value="1"/>
</dbReference>
<dbReference type="InterPro" id="IPR008780">
    <property type="entry name" value="Plasmodium_Vir"/>
</dbReference>
<dbReference type="VEuPathDB" id="PlasmoDB:PVX_029690"/>
<dbReference type="EMBL" id="FLYI01000011">
    <property type="protein sequence ID" value="SCA59630.1"/>
    <property type="molecule type" value="Genomic_DNA"/>
</dbReference>